<gene>
    <name evidence="1" type="ORF">LCGC14_2876880</name>
</gene>
<comment type="caution">
    <text evidence="1">The sequence shown here is derived from an EMBL/GenBank/DDBJ whole genome shotgun (WGS) entry which is preliminary data.</text>
</comment>
<feature type="non-terminal residue" evidence="1">
    <location>
        <position position="1"/>
    </location>
</feature>
<name>A0A0F8Y1G2_9ZZZZ</name>
<protein>
    <submittedName>
        <fullName evidence="1">Uncharacterized protein</fullName>
    </submittedName>
</protein>
<proteinExistence type="predicted"/>
<sequence>DQIDNLRPGDAWLSSIRMWETPTSFATLTKEMKTGENG</sequence>
<organism evidence="1">
    <name type="scientific">marine sediment metagenome</name>
    <dbReference type="NCBI Taxonomy" id="412755"/>
    <lineage>
        <taxon>unclassified sequences</taxon>
        <taxon>metagenomes</taxon>
        <taxon>ecological metagenomes</taxon>
    </lineage>
</organism>
<evidence type="ECO:0000313" key="1">
    <source>
        <dbReference type="EMBL" id="KKK75123.1"/>
    </source>
</evidence>
<dbReference type="AlphaFoldDB" id="A0A0F8Y1G2"/>
<accession>A0A0F8Y1G2</accession>
<reference evidence="1" key="1">
    <citation type="journal article" date="2015" name="Nature">
        <title>Complex archaea that bridge the gap between prokaryotes and eukaryotes.</title>
        <authorList>
            <person name="Spang A."/>
            <person name="Saw J.H."/>
            <person name="Jorgensen S.L."/>
            <person name="Zaremba-Niedzwiedzka K."/>
            <person name="Martijn J."/>
            <person name="Lind A.E."/>
            <person name="van Eijk R."/>
            <person name="Schleper C."/>
            <person name="Guy L."/>
            <person name="Ettema T.J."/>
        </authorList>
    </citation>
    <scope>NUCLEOTIDE SEQUENCE</scope>
</reference>
<dbReference type="EMBL" id="LAZR01056004">
    <property type="protein sequence ID" value="KKK75123.1"/>
    <property type="molecule type" value="Genomic_DNA"/>
</dbReference>